<evidence type="ECO:0000313" key="2">
    <source>
        <dbReference type="EMBL" id="SFM24592.1"/>
    </source>
</evidence>
<proteinExistence type="predicted"/>
<organism evidence="2 3">
    <name type="scientific">Methanolobus profundi</name>
    <dbReference type="NCBI Taxonomy" id="487685"/>
    <lineage>
        <taxon>Archaea</taxon>
        <taxon>Methanobacteriati</taxon>
        <taxon>Methanobacteriota</taxon>
        <taxon>Stenosarchaea group</taxon>
        <taxon>Methanomicrobia</taxon>
        <taxon>Methanosarcinales</taxon>
        <taxon>Methanosarcinaceae</taxon>
        <taxon>Methanolobus</taxon>
    </lineage>
</organism>
<dbReference type="Proteomes" id="UP000198535">
    <property type="component" value="Unassembled WGS sequence"/>
</dbReference>
<evidence type="ECO:0000313" key="3">
    <source>
        <dbReference type="Proteomes" id="UP000198535"/>
    </source>
</evidence>
<keyword evidence="3" id="KW-1185">Reference proteome</keyword>
<dbReference type="RefSeq" id="WP_091932778.1">
    <property type="nucleotide sequence ID" value="NZ_FOUJ01000001.1"/>
</dbReference>
<sequence length="167" mass="18791">MVRFFTKKEEKTQLTDAEVAELTKNAYDLGFEVGYHKHSELGWVSERYSMLEDLAKEAGFGTLVKEKYTKGKEEGLKAKERDMHAGLSKKEAEKERNQAKGEYGALALSGDKERLIESGYGNFLSNEHSAGMIQRPSLMNLPDATSRIKAIDRPSQLQGFKPLFPKS</sequence>
<dbReference type="EMBL" id="FOUJ01000001">
    <property type="protein sequence ID" value="SFM24592.1"/>
    <property type="molecule type" value="Genomic_DNA"/>
</dbReference>
<accession>A0A1I4P9X3</accession>
<feature type="region of interest" description="Disordered" evidence="1">
    <location>
        <begin position="71"/>
        <end position="99"/>
    </location>
</feature>
<dbReference type="OrthoDB" id="99813at2157"/>
<dbReference type="STRING" id="487685.SAMN04488696_0531"/>
<evidence type="ECO:0000256" key="1">
    <source>
        <dbReference type="SAM" id="MobiDB-lite"/>
    </source>
</evidence>
<gene>
    <name evidence="2" type="ORF">SAMN04488696_0531</name>
</gene>
<reference evidence="3" key="1">
    <citation type="submission" date="2016-10" db="EMBL/GenBank/DDBJ databases">
        <authorList>
            <person name="Varghese N."/>
            <person name="Submissions S."/>
        </authorList>
    </citation>
    <scope>NUCLEOTIDE SEQUENCE [LARGE SCALE GENOMIC DNA]</scope>
    <source>
        <strain evidence="3">Mob M</strain>
    </source>
</reference>
<dbReference type="AlphaFoldDB" id="A0A1I4P9X3"/>
<protein>
    <submittedName>
        <fullName evidence="2">Uncharacterized protein</fullName>
    </submittedName>
</protein>
<name>A0A1I4P9X3_9EURY</name>